<dbReference type="Pfam" id="PF01381">
    <property type="entry name" value="HTH_3"/>
    <property type="match status" value="1"/>
</dbReference>
<dbReference type="AlphaFoldDB" id="A0A841JMC8"/>
<dbReference type="SUPFAM" id="SSF47413">
    <property type="entry name" value="lambda repressor-like DNA-binding domains"/>
    <property type="match status" value="1"/>
</dbReference>
<dbReference type="SMART" id="SM00530">
    <property type="entry name" value="HTH_XRE"/>
    <property type="match status" value="1"/>
</dbReference>
<dbReference type="InterPro" id="IPR001387">
    <property type="entry name" value="Cro/C1-type_HTH"/>
</dbReference>
<feature type="domain" description="HTH cro/C1-type" evidence="2">
    <location>
        <begin position="17"/>
        <end position="71"/>
    </location>
</feature>
<protein>
    <submittedName>
        <fullName evidence="3">Transcriptional regulator with XRE-family HTH domain</fullName>
    </submittedName>
</protein>
<dbReference type="Proteomes" id="UP000548326">
    <property type="component" value="Unassembled WGS sequence"/>
</dbReference>
<dbReference type="PANTHER" id="PTHR46558">
    <property type="entry name" value="TRACRIPTIONAL REGULATORY PROTEIN-RELATED-RELATED"/>
    <property type="match status" value="1"/>
</dbReference>
<dbReference type="PANTHER" id="PTHR46558:SF11">
    <property type="entry name" value="HTH-TYPE TRANSCRIPTIONAL REGULATOR XRE"/>
    <property type="match status" value="1"/>
</dbReference>
<sequence length="119" mass="13562">MNNLLDKSIFSQLSTNLKSLRHEHNWSQRILADRMGISIPAYSKIETGVTDINLSRLEQIANIYCVGLARLLTTNGEVETLPPALSILQKRLSDRQREISDLQSKVIKLYEELQNKDVP</sequence>
<dbReference type="PROSITE" id="PS50943">
    <property type="entry name" value="HTH_CROC1"/>
    <property type="match status" value="1"/>
</dbReference>
<evidence type="ECO:0000313" key="3">
    <source>
        <dbReference type="EMBL" id="MBB6130746.1"/>
    </source>
</evidence>
<dbReference type="Gene3D" id="1.10.260.40">
    <property type="entry name" value="lambda repressor-like DNA-binding domains"/>
    <property type="match status" value="1"/>
</dbReference>
<evidence type="ECO:0000259" key="2">
    <source>
        <dbReference type="PROSITE" id="PS50943"/>
    </source>
</evidence>
<proteinExistence type="predicted"/>
<dbReference type="GO" id="GO:0003677">
    <property type="term" value="F:DNA binding"/>
    <property type="evidence" value="ECO:0007669"/>
    <property type="project" value="UniProtKB-KW"/>
</dbReference>
<reference evidence="3 4" key="1">
    <citation type="submission" date="2020-08" db="EMBL/GenBank/DDBJ databases">
        <title>Genomic Encyclopedia of Type Strains, Phase IV (KMG-V): Genome sequencing to study the core and pangenomes of soil and plant-associated prokaryotes.</title>
        <authorList>
            <person name="Whitman W."/>
        </authorList>
    </citation>
    <scope>NUCLEOTIDE SEQUENCE [LARGE SCALE GENOMIC DNA]</scope>
    <source>
        <strain evidence="3 4">MP601</strain>
    </source>
</reference>
<organism evidence="3 4">
    <name type="scientific">Mucilaginibacter lappiensis</name>
    <dbReference type="NCBI Taxonomy" id="354630"/>
    <lineage>
        <taxon>Bacteria</taxon>
        <taxon>Pseudomonadati</taxon>
        <taxon>Bacteroidota</taxon>
        <taxon>Sphingobacteriia</taxon>
        <taxon>Sphingobacteriales</taxon>
        <taxon>Sphingobacteriaceae</taxon>
        <taxon>Mucilaginibacter</taxon>
    </lineage>
</organism>
<evidence type="ECO:0000256" key="1">
    <source>
        <dbReference type="ARBA" id="ARBA00023125"/>
    </source>
</evidence>
<dbReference type="CDD" id="cd00093">
    <property type="entry name" value="HTH_XRE"/>
    <property type="match status" value="1"/>
</dbReference>
<keyword evidence="1" id="KW-0238">DNA-binding</keyword>
<accession>A0A841JMC8</accession>
<comment type="caution">
    <text evidence="3">The sequence shown here is derived from an EMBL/GenBank/DDBJ whole genome shotgun (WGS) entry which is preliminary data.</text>
</comment>
<dbReference type="EMBL" id="JACHCA010000017">
    <property type="protein sequence ID" value="MBB6130746.1"/>
    <property type="molecule type" value="Genomic_DNA"/>
</dbReference>
<gene>
    <name evidence="3" type="ORF">HDF22_004891</name>
</gene>
<dbReference type="RefSeq" id="WP_183589437.1">
    <property type="nucleotide sequence ID" value="NZ_JACHCA010000017.1"/>
</dbReference>
<evidence type="ECO:0000313" key="4">
    <source>
        <dbReference type="Proteomes" id="UP000548326"/>
    </source>
</evidence>
<name>A0A841JMC8_9SPHI</name>
<dbReference type="InterPro" id="IPR010982">
    <property type="entry name" value="Lambda_DNA-bd_dom_sf"/>
</dbReference>